<dbReference type="Pfam" id="PF07589">
    <property type="entry name" value="PEP-CTERM"/>
    <property type="match status" value="1"/>
</dbReference>
<keyword evidence="1" id="KW-0732">Signal</keyword>
<protein>
    <recommendedName>
        <fullName evidence="2">Ice-binding protein C-terminal domain-containing protein</fullName>
    </recommendedName>
</protein>
<dbReference type="RefSeq" id="WP_345532917.1">
    <property type="nucleotide sequence ID" value="NZ_BAABLD010000008.1"/>
</dbReference>
<dbReference type="NCBIfam" id="TIGR02595">
    <property type="entry name" value="PEP_CTERM"/>
    <property type="match status" value="1"/>
</dbReference>
<organism evidence="3 4">
    <name type="scientific">Viridibacterium curvum</name>
    <dbReference type="NCBI Taxonomy" id="1101404"/>
    <lineage>
        <taxon>Bacteria</taxon>
        <taxon>Pseudomonadati</taxon>
        <taxon>Pseudomonadota</taxon>
        <taxon>Betaproteobacteria</taxon>
        <taxon>Rhodocyclales</taxon>
        <taxon>Rhodocyclaceae</taxon>
        <taxon>Viridibacterium</taxon>
    </lineage>
</organism>
<gene>
    <name evidence="3" type="ORF">GCM10025770_21230</name>
</gene>
<accession>A0ABP9QQ60</accession>
<evidence type="ECO:0000313" key="4">
    <source>
        <dbReference type="Proteomes" id="UP001500547"/>
    </source>
</evidence>
<keyword evidence="4" id="KW-1185">Reference proteome</keyword>
<feature type="domain" description="Ice-binding protein C-terminal" evidence="2">
    <location>
        <begin position="167"/>
        <end position="190"/>
    </location>
</feature>
<proteinExistence type="predicted"/>
<feature type="chain" id="PRO_5045788390" description="Ice-binding protein C-terminal domain-containing protein" evidence="1">
    <location>
        <begin position="19"/>
        <end position="191"/>
    </location>
</feature>
<sequence length="191" mass="19336">MKKLLIATLLSASLPAMAVTLNAGDLQGNSFVDYSTDGLLALDVNALNTGVLTFSFSLSASEIAAGSVAFNTVVNNYIPTGIPGLKLDFGSLAITAGSVQSAFNSGANGAYGVAAIGSGQYVAFNSKAPTEYFGVLVGDPYGGGLTDWSISTSGLVAGQEYAFSLQAVPEPTSIAMLLAGLGLLGIVRRRA</sequence>
<comment type="caution">
    <text evidence="3">The sequence shown here is derived from an EMBL/GenBank/DDBJ whole genome shotgun (WGS) entry which is preliminary data.</text>
</comment>
<evidence type="ECO:0000259" key="2">
    <source>
        <dbReference type="Pfam" id="PF07589"/>
    </source>
</evidence>
<feature type="signal peptide" evidence="1">
    <location>
        <begin position="1"/>
        <end position="18"/>
    </location>
</feature>
<name>A0ABP9QQ60_9RHOO</name>
<dbReference type="Proteomes" id="UP001500547">
    <property type="component" value="Unassembled WGS sequence"/>
</dbReference>
<evidence type="ECO:0000313" key="3">
    <source>
        <dbReference type="EMBL" id="GAA5165537.1"/>
    </source>
</evidence>
<dbReference type="InterPro" id="IPR013424">
    <property type="entry name" value="Ice-binding_C"/>
</dbReference>
<reference evidence="4" key="1">
    <citation type="journal article" date="2019" name="Int. J. Syst. Evol. Microbiol.">
        <title>The Global Catalogue of Microorganisms (GCM) 10K type strain sequencing project: providing services to taxonomists for standard genome sequencing and annotation.</title>
        <authorList>
            <consortium name="The Broad Institute Genomics Platform"/>
            <consortium name="The Broad Institute Genome Sequencing Center for Infectious Disease"/>
            <person name="Wu L."/>
            <person name="Ma J."/>
        </authorList>
    </citation>
    <scope>NUCLEOTIDE SEQUENCE [LARGE SCALE GENOMIC DNA]</scope>
    <source>
        <strain evidence="4">JCM 18715</strain>
    </source>
</reference>
<dbReference type="EMBL" id="BAABLD010000008">
    <property type="protein sequence ID" value="GAA5165537.1"/>
    <property type="molecule type" value="Genomic_DNA"/>
</dbReference>
<evidence type="ECO:0000256" key="1">
    <source>
        <dbReference type="SAM" id="SignalP"/>
    </source>
</evidence>